<sequence length="118" mass="13330">MKRYAGKLHFVLDAVSARHDINVYLNQLRVDGHLVLVGAPEYPLPVTAFSLIPKRRSFAGSMIGGIAETQEMLDFCGQHNIVSEIEMISMQQINEAYERLLKGDVKYRFVIDMASLKC</sequence>
<feature type="domain" description="Alcohol dehydrogenase-like C-terminal" evidence="4">
    <location>
        <begin position="6"/>
        <end position="76"/>
    </location>
</feature>
<dbReference type="AlphaFoldDB" id="A0A6J4J307"/>
<dbReference type="GO" id="GO:0045551">
    <property type="term" value="F:cinnamyl-alcohol dehydrogenase activity"/>
    <property type="evidence" value="ECO:0007669"/>
    <property type="project" value="UniProtKB-EC"/>
</dbReference>
<dbReference type="InterPro" id="IPR036291">
    <property type="entry name" value="NAD(P)-bd_dom_sf"/>
</dbReference>
<keyword evidence="2" id="KW-0862">Zinc</keyword>
<evidence type="ECO:0000256" key="1">
    <source>
        <dbReference type="ARBA" id="ARBA00022723"/>
    </source>
</evidence>
<dbReference type="Gene3D" id="3.40.50.720">
    <property type="entry name" value="NAD(P)-binding Rossmann-like Domain"/>
    <property type="match status" value="1"/>
</dbReference>
<evidence type="ECO:0000256" key="2">
    <source>
        <dbReference type="ARBA" id="ARBA00022833"/>
    </source>
</evidence>
<keyword evidence="1" id="KW-0479">Metal-binding</keyword>
<evidence type="ECO:0000259" key="4">
    <source>
        <dbReference type="Pfam" id="PF00107"/>
    </source>
</evidence>
<dbReference type="EC" id="1.1.1.1" evidence="5"/>
<evidence type="ECO:0000313" key="5">
    <source>
        <dbReference type="EMBL" id="CAA9269058.1"/>
    </source>
</evidence>
<accession>A0A6J4J307</accession>
<proteinExistence type="predicted"/>
<dbReference type="EMBL" id="CADCTJ010000833">
    <property type="protein sequence ID" value="CAA9269058.1"/>
    <property type="molecule type" value="Genomic_DNA"/>
</dbReference>
<reference evidence="5" key="1">
    <citation type="submission" date="2020-02" db="EMBL/GenBank/DDBJ databases">
        <authorList>
            <person name="Meier V. D."/>
        </authorList>
    </citation>
    <scope>NUCLEOTIDE SEQUENCE</scope>
    <source>
        <strain evidence="5">AVDCRST_MAG95</strain>
    </source>
</reference>
<protein>
    <submittedName>
        <fullName evidence="5">Cinnamyl alcohol dehydrogenase/reductase @ Alcohol dehydrogenase</fullName>
        <ecNumber evidence="5">1.1.1.1</ecNumber>
        <ecNumber evidence="5">1.1.1.195</ecNumber>
    </submittedName>
</protein>
<dbReference type="GO" id="GO:0046872">
    <property type="term" value="F:metal ion binding"/>
    <property type="evidence" value="ECO:0007669"/>
    <property type="project" value="UniProtKB-KW"/>
</dbReference>
<dbReference type="Gene3D" id="3.90.180.10">
    <property type="entry name" value="Medium-chain alcohol dehydrogenases, catalytic domain"/>
    <property type="match status" value="1"/>
</dbReference>
<dbReference type="EC" id="1.1.1.195" evidence="5"/>
<dbReference type="InterPro" id="IPR013149">
    <property type="entry name" value="ADH-like_C"/>
</dbReference>
<organism evidence="5">
    <name type="scientific">uncultured Adhaeribacter sp</name>
    <dbReference type="NCBI Taxonomy" id="448109"/>
    <lineage>
        <taxon>Bacteria</taxon>
        <taxon>Pseudomonadati</taxon>
        <taxon>Bacteroidota</taxon>
        <taxon>Cytophagia</taxon>
        <taxon>Cytophagales</taxon>
        <taxon>Hymenobacteraceae</taxon>
        <taxon>Adhaeribacter</taxon>
        <taxon>environmental samples</taxon>
    </lineage>
</organism>
<dbReference type="Pfam" id="PF00107">
    <property type="entry name" value="ADH_zinc_N"/>
    <property type="match status" value="1"/>
</dbReference>
<name>A0A6J4J307_9BACT</name>
<dbReference type="PANTHER" id="PTHR42683">
    <property type="entry name" value="ALDEHYDE REDUCTASE"/>
    <property type="match status" value="1"/>
</dbReference>
<dbReference type="SUPFAM" id="SSF51735">
    <property type="entry name" value="NAD(P)-binding Rossmann-fold domains"/>
    <property type="match status" value="1"/>
</dbReference>
<evidence type="ECO:0000256" key="3">
    <source>
        <dbReference type="ARBA" id="ARBA00023002"/>
    </source>
</evidence>
<gene>
    <name evidence="5" type="ORF">AVDCRST_MAG95-2673</name>
</gene>
<dbReference type="InterPro" id="IPR047109">
    <property type="entry name" value="CAD-like"/>
</dbReference>
<dbReference type="GO" id="GO:0004022">
    <property type="term" value="F:alcohol dehydrogenase (NAD+) activity"/>
    <property type="evidence" value="ECO:0007669"/>
    <property type="project" value="UniProtKB-EC"/>
</dbReference>
<keyword evidence="3 5" id="KW-0560">Oxidoreductase</keyword>